<dbReference type="PANTHER" id="PTHR30383">
    <property type="entry name" value="THIOESTERASE 1/PROTEASE 1/LYSOPHOSPHOLIPASE L1"/>
    <property type="match status" value="1"/>
</dbReference>
<dbReference type="InterPro" id="IPR036514">
    <property type="entry name" value="SGNH_hydro_sf"/>
</dbReference>
<evidence type="ECO:0000313" key="3">
    <source>
        <dbReference type="EMBL" id="KAH7375540.1"/>
    </source>
</evidence>
<dbReference type="Pfam" id="PF13472">
    <property type="entry name" value="Lipase_GDSL_2"/>
    <property type="match status" value="1"/>
</dbReference>
<accession>A0A8K0TRX2</accession>
<dbReference type="PANTHER" id="PTHR30383:SF5">
    <property type="entry name" value="SGNH HYDROLASE-TYPE ESTERASE DOMAIN-CONTAINING PROTEIN"/>
    <property type="match status" value="1"/>
</dbReference>
<proteinExistence type="predicted"/>
<sequence length="332" mass="35095">MALSLLAVLQPWLAAAAATPVELEALLQPRQSIVPTTVTIQDGDRNTTVAVPLRAVPDVAAGKAIRPDTELRILCIGDSITVGYGSSDSNGYRETLKANLAGDDVVFAGTEHGGSMDDGYYGAWSGQTIQFMSDHIDASLAQLPNVILLHAGTNDMNPNPAVSLQGSDPVEAAGRLGQLIDKILTACPDAVLLVAVIISSCAPIQQANVRDYQALIPAVVQPRLEAGRRILAVDFSELRTDVLSADCVHPSDDGYDLLADQWYNFMTQIPQSWISKPLGDDPVRQATQSVDNPANAAADNNAGSAAGLRRSAPFWIPTAAAAAWHLASWIPA</sequence>
<dbReference type="InterPro" id="IPR013830">
    <property type="entry name" value="SGNH_hydro"/>
</dbReference>
<evidence type="ECO:0000256" key="1">
    <source>
        <dbReference type="SAM" id="SignalP"/>
    </source>
</evidence>
<dbReference type="InterPro" id="IPR051532">
    <property type="entry name" value="Ester_Hydrolysis_Enzymes"/>
</dbReference>
<dbReference type="EMBL" id="JAGPXD010000001">
    <property type="protein sequence ID" value="KAH7375540.1"/>
    <property type="molecule type" value="Genomic_DNA"/>
</dbReference>
<evidence type="ECO:0000259" key="2">
    <source>
        <dbReference type="Pfam" id="PF13472"/>
    </source>
</evidence>
<dbReference type="SUPFAM" id="SSF52266">
    <property type="entry name" value="SGNH hydrolase"/>
    <property type="match status" value="1"/>
</dbReference>
<feature type="signal peptide" evidence="1">
    <location>
        <begin position="1"/>
        <end position="18"/>
    </location>
</feature>
<dbReference type="OrthoDB" id="2119228at2759"/>
<dbReference type="GO" id="GO:0004622">
    <property type="term" value="F:phosphatidylcholine lysophospholipase activity"/>
    <property type="evidence" value="ECO:0007669"/>
    <property type="project" value="TreeGrafter"/>
</dbReference>
<gene>
    <name evidence="3" type="ORF">B0T11DRAFT_293203</name>
</gene>
<dbReference type="Gene3D" id="3.40.50.1110">
    <property type="entry name" value="SGNH hydrolase"/>
    <property type="match status" value="1"/>
</dbReference>
<reference evidence="3" key="1">
    <citation type="journal article" date="2021" name="Nat. Commun.">
        <title>Genetic determinants of endophytism in the Arabidopsis root mycobiome.</title>
        <authorList>
            <person name="Mesny F."/>
            <person name="Miyauchi S."/>
            <person name="Thiergart T."/>
            <person name="Pickel B."/>
            <person name="Atanasova L."/>
            <person name="Karlsson M."/>
            <person name="Huettel B."/>
            <person name="Barry K.W."/>
            <person name="Haridas S."/>
            <person name="Chen C."/>
            <person name="Bauer D."/>
            <person name="Andreopoulos W."/>
            <person name="Pangilinan J."/>
            <person name="LaButti K."/>
            <person name="Riley R."/>
            <person name="Lipzen A."/>
            <person name="Clum A."/>
            <person name="Drula E."/>
            <person name="Henrissat B."/>
            <person name="Kohler A."/>
            <person name="Grigoriev I.V."/>
            <person name="Martin F.M."/>
            <person name="Hacquard S."/>
        </authorList>
    </citation>
    <scope>NUCLEOTIDE SEQUENCE</scope>
    <source>
        <strain evidence="3">MPI-CAGE-AT-0016</strain>
    </source>
</reference>
<keyword evidence="3" id="KW-0378">Hydrolase</keyword>
<protein>
    <submittedName>
        <fullName evidence="3">SGNH hydrolase-type esterase domain-containing protein</fullName>
    </submittedName>
</protein>
<name>A0A8K0TRX2_9PEZI</name>
<keyword evidence="1" id="KW-0732">Signal</keyword>
<comment type="caution">
    <text evidence="3">The sequence shown here is derived from an EMBL/GenBank/DDBJ whole genome shotgun (WGS) entry which is preliminary data.</text>
</comment>
<dbReference type="Proteomes" id="UP000813385">
    <property type="component" value="Unassembled WGS sequence"/>
</dbReference>
<evidence type="ECO:0000313" key="4">
    <source>
        <dbReference type="Proteomes" id="UP000813385"/>
    </source>
</evidence>
<dbReference type="CDD" id="cd01833">
    <property type="entry name" value="XynB_like"/>
    <property type="match status" value="1"/>
</dbReference>
<keyword evidence="4" id="KW-1185">Reference proteome</keyword>
<dbReference type="AlphaFoldDB" id="A0A8K0TRX2"/>
<feature type="chain" id="PRO_5035479159" evidence="1">
    <location>
        <begin position="19"/>
        <end position="332"/>
    </location>
</feature>
<feature type="domain" description="SGNH hydrolase-type esterase" evidence="2">
    <location>
        <begin position="75"/>
        <end position="257"/>
    </location>
</feature>
<organism evidence="3 4">
    <name type="scientific">Plectosphaerella cucumerina</name>
    <dbReference type="NCBI Taxonomy" id="40658"/>
    <lineage>
        <taxon>Eukaryota</taxon>
        <taxon>Fungi</taxon>
        <taxon>Dikarya</taxon>
        <taxon>Ascomycota</taxon>
        <taxon>Pezizomycotina</taxon>
        <taxon>Sordariomycetes</taxon>
        <taxon>Hypocreomycetidae</taxon>
        <taxon>Glomerellales</taxon>
        <taxon>Plectosphaerellaceae</taxon>
        <taxon>Plectosphaerella</taxon>
    </lineage>
</organism>